<dbReference type="RefSeq" id="WP_162386604.1">
    <property type="nucleotide sequence ID" value="NZ_CP045997.1"/>
</dbReference>
<dbReference type="KEGG" id="senf:GJR95_14780"/>
<reference evidence="3 4" key="1">
    <citation type="submission" date="2019-11" db="EMBL/GenBank/DDBJ databases">
        <title>Spirosoma endbachense sp. nov., isolated from a natural salt meadow.</title>
        <authorList>
            <person name="Rojas J."/>
            <person name="Ambika Manirajan B."/>
            <person name="Ratering S."/>
            <person name="Suarez C."/>
            <person name="Geissler-Plaum R."/>
            <person name="Schnell S."/>
        </authorList>
    </citation>
    <scope>NUCLEOTIDE SEQUENCE [LARGE SCALE GENOMIC DNA]</scope>
    <source>
        <strain evidence="3 4">I-24</strain>
    </source>
</reference>
<feature type="domain" description="Signal transduction histidine kinase internal region" evidence="2">
    <location>
        <begin position="188"/>
        <end position="266"/>
    </location>
</feature>
<dbReference type="InterPro" id="IPR050640">
    <property type="entry name" value="Bact_2-comp_sensor_kinase"/>
</dbReference>
<feature type="transmembrane region" description="Helical" evidence="1">
    <location>
        <begin position="41"/>
        <end position="63"/>
    </location>
</feature>
<dbReference type="Pfam" id="PF06580">
    <property type="entry name" value="His_kinase"/>
    <property type="match status" value="1"/>
</dbReference>
<keyword evidence="1" id="KW-1133">Transmembrane helix</keyword>
<evidence type="ECO:0000313" key="4">
    <source>
        <dbReference type="Proteomes" id="UP000464577"/>
    </source>
</evidence>
<dbReference type="PANTHER" id="PTHR34220:SF7">
    <property type="entry name" value="SENSOR HISTIDINE KINASE YPDA"/>
    <property type="match status" value="1"/>
</dbReference>
<proteinExistence type="predicted"/>
<feature type="transmembrane region" description="Helical" evidence="1">
    <location>
        <begin position="75"/>
        <end position="97"/>
    </location>
</feature>
<dbReference type="AlphaFoldDB" id="A0A6P1VU14"/>
<evidence type="ECO:0000259" key="2">
    <source>
        <dbReference type="Pfam" id="PF06580"/>
    </source>
</evidence>
<accession>A0A6P1VU14</accession>
<keyword evidence="1" id="KW-0472">Membrane</keyword>
<dbReference type="InterPro" id="IPR010559">
    <property type="entry name" value="Sig_transdc_His_kin_internal"/>
</dbReference>
<organism evidence="3 4">
    <name type="scientific">Spirosoma endbachense</name>
    <dbReference type="NCBI Taxonomy" id="2666025"/>
    <lineage>
        <taxon>Bacteria</taxon>
        <taxon>Pseudomonadati</taxon>
        <taxon>Bacteroidota</taxon>
        <taxon>Cytophagia</taxon>
        <taxon>Cytophagales</taxon>
        <taxon>Cytophagaceae</taxon>
        <taxon>Spirosoma</taxon>
    </lineage>
</organism>
<dbReference type="EMBL" id="CP045997">
    <property type="protein sequence ID" value="QHV96195.1"/>
    <property type="molecule type" value="Genomic_DNA"/>
</dbReference>
<dbReference type="Proteomes" id="UP000464577">
    <property type="component" value="Chromosome"/>
</dbReference>
<dbReference type="PANTHER" id="PTHR34220">
    <property type="entry name" value="SENSOR HISTIDINE KINASE YPDA"/>
    <property type="match status" value="1"/>
</dbReference>
<keyword evidence="1" id="KW-0812">Transmembrane</keyword>
<keyword evidence="4" id="KW-1185">Reference proteome</keyword>
<evidence type="ECO:0000256" key="1">
    <source>
        <dbReference type="SAM" id="Phobius"/>
    </source>
</evidence>
<dbReference type="GO" id="GO:0000155">
    <property type="term" value="F:phosphorelay sensor kinase activity"/>
    <property type="evidence" value="ECO:0007669"/>
    <property type="project" value="InterPro"/>
</dbReference>
<protein>
    <recommendedName>
        <fullName evidence="2">Signal transduction histidine kinase internal region domain-containing protein</fullName>
    </recommendedName>
</protein>
<dbReference type="GO" id="GO:0016020">
    <property type="term" value="C:membrane"/>
    <property type="evidence" value="ECO:0007669"/>
    <property type="project" value="InterPro"/>
</dbReference>
<name>A0A6P1VU14_9BACT</name>
<feature type="transmembrane region" description="Helical" evidence="1">
    <location>
        <begin position="140"/>
        <end position="164"/>
    </location>
</feature>
<evidence type="ECO:0000313" key="3">
    <source>
        <dbReference type="EMBL" id="QHV96195.1"/>
    </source>
</evidence>
<gene>
    <name evidence="3" type="ORF">GJR95_14780</name>
</gene>
<sequence length="385" mass="44717">MNRAAYRSWLRQTARRGLVWLLMLGLTPIIEAPTFKPAEKPYFWIISLLTSCLTILTYELYAHWLFPRYLYRGRLLWLTGLSIVVFALIYCLMYMSYPLIQQTARIPETILTKGIYPQLNYWFSIYKAGLVGWLHTPRTIAIVLGTPYFFASPFLFIQLIRYYLNQRQNSQQTELDNLRINNENKLLELELLKAQLNPHFLFNSLNSIYVRIIDVDEEAADLVLRLAELMRYNLYEADAQTVTLDQELEYIENYLQLEQTRHGERIEILFSSEGDFSGLTIAPLILLAFVENAFKYGIGGTQQGAYVWVEAHLDQSDTLVFTVQNTLITSGNRSAFDRQPSGVDLPNVRQRLALLYPESHRIETEQSEDSYSISLFIQLAPVQYS</sequence>